<keyword evidence="1" id="KW-0472">Membrane</keyword>
<gene>
    <name evidence="2" type="ORF">GCM10010387_05240</name>
</gene>
<organism evidence="2 3">
    <name type="scientific">Streptomyces inusitatus</name>
    <dbReference type="NCBI Taxonomy" id="68221"/>
    <lineage>
        <taxon>Bacteria</taxon>
        <taxon>Bacillati</taxon>
        <taxon>Actinomycetota</taxon>
        <taxon>Actinomycetes</taxon>
        <taxon>Kitasatosporales</taxon>
        <taxon>Streptomycetaceae</taxon>
        <taxon>Streptomyces</taxon>
    </lineage>
</organism>
<evidence type="ECO:0000313" key="3">
    <source>
        <dbReference type="Proteomes" id="UP000630936"/>
    </source>
</evidence>
<comment type="caution">
    <text evidence="2">The sequence shown here is derived from an EMBL/GenBank/DDBJ whole genome shotgun (WGS) entry which is preliminary data.</text>
</comment>
<keyword evidence="3" id="KW-1185">Reference proteome</keyword>
<keyword evidence="1" id="KW-1133">Transmembrane helix</keyword>
<name>A0A918PMC3_9ACTN</name>
<dbReference type="Proteomes" id="UP000630936">
    <property type="component" value="Unassembled WGS sequence"/>
</dbReference>
<keyword evidence="1" id="KW-0812">Transmembrane</keyword>
<protein>
    <submittedName>
        <fullName evidence="2">Uncharacterized protein</fullName>
    </submittedName>
</protein>
<reference evidence="2" key="1">
    <citation type="journal article" date="2014" name="Int. J. Syst. Evol. Microbiol.">
        <title>Complete genome sequence of Corynebacterium casei LMG S-19264T (=DSM 44701T), isolated from a smear-ripened cheese.</title>
        <authorList>
            <consortium name="US DOE Joint Genome Institute (JGI-PGF)"/>
            <person name="Walter F."/>
            <person name="Albersmeier A."/>
            <person name="Kalinowski J."/>
            <person name="Ruckert C."/>
        </authorList>
    </citation>
    <scope>NUCLEOTIDE SEQUENCE</scope>
    <source>
        <strain evidence="2">JCM 4988</strain>
    </source>
</reference>
<dbReference type="AlphaFoldDB" id="A0A918PMC3"/>
<sequence>MDVMVLLDQTSLTAHSGPSRRALAITAAIAAVFLFGGGWLLLRQYGDRPPLAEDVAYESGFVHGSRVRQYDRVGDQVTDLRSGGCERLALAGAGGREMSYDPGLWVKGCMDGVSGRPAAGQGVIG</sequence>
<dbReference type="EMBL" id="BMWG01000001">
    <property type="protein sequence ID" value="GGZ15768.1"/>
    <property type="molecule type" value="Genomic_DNA"/>
</dbReference>
<evidence type="ECO:0000256" key="1">
    <source>
        <dbReference type="SAM" id="Phobius"/>
    </source>
</evidence>
<proteinExistence type="predicted"/>
<evidence type="ECO:0000313" key="2">
    <source>
        <dbReference type="EMBL" id="GGZ15768.1"/>
    </source>
</evidence>
<feature type="transmembrane region" description="Helical" evidence="1">
    <location>
        <begin position="22"/>
        <end position="42"/>
    </location>
</feature>
<reference evidence="2" key="2">
    <citation type="submission" date="2020-09" db="EMBL/GenBank/DDBJ databases">
        <authorList>
            <person name="Sun Q."/>
            <person name="Ohkuma M."/>
        </authorList>
    </citation>
    <scope>NUCLEOTIDE SEQUENCE</scope>
    <source>
        <strain evidence="2">JCM 4988</strain>
    </source>
</reference>
<accession>A0A918PMC3</accession>